<dbReference type="HAMAP" id="MF_00969">
    <property type="entry name" value="TRCF"/>
    <property type="match status" value="1"/>
</dbReference>
<feature type="domain" description="Helicase ATP-binding" evidence="10">
    <location>
        <begin position="500"/>
        <end position="657"/>
    </location>
</feature>
<dbReference type="InterPro" id="IPR036101">
    <property type="entry name" value="CarD-like/TRCF_RID_sf"/>
</dbReference>
<dbReference type="InterPro" id="IPR014001">
    <property type="entry name" value="Helicase_ATP-bd"/>
</dbReference>
<dbReference type="Gene3D" id="3.30.2060.10">
    <property type="entry name" value="Penicillin-binding protein 1b domain"/>
    <property type="match status" value="1"/>
</dbReference>
<dbReference type="Pfam" id="PF00271">
    <property type="entry name" value="Helicase_C"/>
    <property type="match status" value="1"/>
</dbReference>
<dbReference type="KEGG" id="het:BBW65_02615"/>
<dbReference type="InterPro" id="IPR004576">
    <property type="entry name" value="Mfd"/>
</dbReference>
<dbReference type="RefSeq" id="WP_066339301.1">
    <property type="nucleotide sequence ID" value="NZ_CP016503.1"/>
</dbReference>
<dbReference type="EMBL" id="CP016503">
    <property type="protein sequence ID" value="ANV97761.1"/>
    <property type="molecule type" value="Genomic_DNA"/>
</dbReference>
<evidence type="ECO:0000256" key="6">
    <source>
        <dbReference type="ARBA" id="ARBA00022840"/>
    </source>
</evidence>
<dbReference type="GO" id="GO:0006355">
    <property type="term" value="P:regulation of DNA-templated transcription"/>
    <property type="evidence" value="ECO:0007669"/>
    <property type="project" value="UniProtKB-UniRule"/>
</dbReference>
<keyword evidence="4 9" id="KW-0378">Hydrolase</keyword>
<dbReference type="SMART" id="SM00487">
    <property type="entry name" value="DEXDc"/>
    <property type="match status" value="1"/>
</dbReference>
<dbReference type="Pfam" id="PF02559">
    <property type="entry name" value="CarD_TRCF_RID"/>
    <property type="match status" value="1"/>
</dbReference>
<dbReference type="Gene3D" id="2.40.10.170">
    <property type="match status" value="1"/>
</dbReference>
<dbReference type="InterPro" id="IPR011545">
    <property type="entry name" value="DEAD/DEAH_box_helicase_dom"/>
</dbReference>
<gene>
    <name evidence="9" type="primary">mfd</name>
    <name evidence="12" type="ORF">BBW65_02615</name>
</gene>
<dbReference type="GO" id="GO:0016787">
    <property type="term" value="F:hydrolase activity"/>
    <property type="evidence" value="ECO:0007669"/>
    <property type="project" value="UniProtKB-KW"/>
</dbReference>
<dbReference type="STRING" id="222136.BBW65_02615"/>
<dbReference type="InterPro" id="IPR027417">
    <property type="entry name" value="P-loop_NTPase"/>
</dbReference>
<dbReference type="GO" id="GO:0005524">
    <property type="term" value="F:ATP binding"/>
    <property type="evidence" value="ECO:0007669"/>
    <property type="project" value="UniProtKB-UniRule"/>
</dbReference>
<dbReference type="OrthoDB" id="9804325at2"/>
<dbReference type="SMART" id="SM01058">
    <property type="entry name" value="CarD_TRCF"/>
    <property type="match status" value="1"/>
</dbReference>
<keyword evidence="7 9" id="KW-0238">DNA-binding</keyword>
<evidence type="ECO:0000256" key="4">
    <source>
        <dbReference type="ARBA" id="ARBA00022801"/>
    </source>
</evidence>
<dbReference type="Pfam" id="PF00270">
    <property type="entry name" value="DEAD"/>
    <property type="match status" value="1"/>
</dbReference>
<keyword evidence="13" id="KW-1185">Reference proteome</keyword>
<dbReference type="Pfam" id="PF03461">
    <property type="entry name" value="TRCF"/>
    <property type="match status" value="1"/>
</dbReference>
<dbReference type="Proteomes" id="UP000092884">
    <property type="component" value="Chromosome"/>
</dbReference>
<keyword evidence="6 9" id="KW-0067">ATP-binding</keyword>
<keyword evidence="1 9" id="KW-0963">Cytoplasm</keyword>
<evidence type="ECO:0000256" key="5">
    <source>
        <dbReference type="ARBA" id="ARBA00022806"/>
    </source>
</evidence>
<dbReference type="InterPro" id="IPR001650">
    <property type="entry name" value="Helicase_C-like"/>
</dbReference>
<dbReference type="SUPFAM" id="SSF143517">
    <property type="entry name" value="TRCF domain-like"/>
    <property type="match status" value="1"/>
</dbReference>
<dbReference type="Gene3D" id="3.90.1150.50">
    <property type="entry name" value="Transcription-repair-coupling factor, D7 domain"/>
    <property type="match status" value="1"/>
</dbReference>
<dbReference type="PROSITE" id="PS51192">
    <property type="entry name" value="HELICASE_ATP_BIND_1"/>
    <property type="match status" value="1"/>
</dbReference>
<evidence type="ECO:0000259" key="10">
    <source>
        <dbReference type="PROSITE" id="PS51192"/>
    </source>
</evidence>
<comment type="similarity">
    <text evidence="9">In the N-terminal section; belongs to the UvrB family.</text>
</comment>
<dbReference type="SUPFAM" id="SSF52540">
    <property type="entry name" value="P-loop containing nucleoside triphosphate hydrolases"/>
    <property type="match status" value="3"/>
</dbReference>
<accession>A0A1B1U4U7</accession>
<keyword evidence="3 9" id="KW-0227">DNA damage</keyword>
<feature type="domain" description="Helicase C-terminal" evidence="11">
    <location>
        <begin position="678"/>
        <end position="834"/>
    </location>
</feature>
<dbReference type="SUPFAM" id="SSF141259">
    <property type="entry name" value="CarD-like"/>
    <property type="match status" value="1"/>
</dbReference>
<dbReference type="SMART" id="SM00490">
    <property type="entry name" value="HELICc"/>
    <property type="match status" value="1"/>
</dbReference>
<dbReference type="InterPro" id="IPR041471">
    <property type="entry name" value="UvrB_inter"/>
</dbReference>
<keyword evidence="5" id="KW-0347">Helicase</keyword>
<dbReference type="InterPro" id="IPR037235">
    <property type="entry name" value="TRCF-like_C_D7"/>
</dbReference>
<comment type="subcellular location">
    <subcellularLocation>
        <location evidence="9">Cytoplasm</location>
    </subcellularLocation>
</comment>
<dbReference type="InterPro" id="IPR047112">
    <property type="entry name" value="RecG/Mfd"/>
</dbReference>
<evidence type="ECO:0000256" key="1">
    <source>
        <dbReference type="ARBA" id="ARBA00022490"/>
    </source>
</evidence>
<evidence type="ECO:0000256" key="8">
    <source>
        <dbReference type="ARBA" id="ARBA00023204"/>
    </source>
</evidence>
<proteinExistence type="inferred from homology"/>
<dbReference type="AlphaFoldDB" id="A0A1B1U4U7"/>
<dbReference type="GO" id="GO:0000716">
    <property type="term" value="P:transcription-coupled nucleotide-excision repair, DNA damage recognition"/>
    <property type="evidence" value="ECO:0007669"/>
    <property type="project" value="UniProtKB-UniRule"/>
</dbReference>
<dbReference type="SMART" id="SM00982">
    <property type="entry name" value="TRCF"/>
    <property type="match status" value="1"/>
</dbReference>
<dbReference type="PROSITE" id="PS51194">
    <property type="entry name" value="HELICASE_CTER"/>
    <property type="match status" value="1"/>
</dbReference>
<dbReference type="Pfam" id="PF17757">
    <property type="entry name" value="UvrB_inter"/>
    <property type="match status" value="1"/>
</dbReference>
<dbReference type="GO" id="GO:0005737">
    <property type="term" value="C:cytoplasm"/>
    <property type="evidence" value="ECO:0007669"/>
    <property type="project" value="UniProtKB-SubCell"/>
</dbReference>
<dbReference type="GO" id="GO:0003678">
    <property type="term" value="F:DNA helicase activity"/>
    <property type="evidence" value="ECO:0007669"/>
    <property type="project" value="TreeGrafter"/>
</dbReference>
<evidence type="ECO:0000256" key="9">
    <source>
        <dbReference type="HAMAP-Rule" id="MF_00969"/>
    </source>
</evidence>
<evidence type="ECO:0000313" key="13">
    <source>
        <dbReference type="Proteomes" id="UP000092884"/>
    </source>
</evidence>
<dbReference type="Gene3D" id="3.40.50.11180">
    <property type="match status" value="1"/>
</dbReference>
<dbReference type="PANTHER" id="PTHR47964:SF1">
    <property type="entry name" value="ATP-DEPENDENT DNA HELICASE HOMOLOG RECG, CHLOROPLASTIC"/>
    <property type="match status" value="1"/>
</dbReference>
<dbReference type="GO" id="GO:0003684">
    <property type="term" value="F:damaged DNA binding"/>
    <property type="evidence" value="ECO:0007669"/>
    <property type="project" value="InterPro"/>
</dbReference>
<dbReference type="Gene3D" id="3.40.50.300">
    <property type="entry name" value="P-loop containing nucleotide triphosphate hydrolases"/>
    <property type="match status" value="2"/>
</dbReference>
<reference evidence="13" key="1">
    <citation type="submission" date="2016-07" db="EMBL/GenBank/DDBJ databases">
        <authorList>
            <person name="Florea S."/>
            <person name="Webb J.S."/>
            <person name="Jaromczyk J."/>
            <person name="Schardl C.L."/>
        </authorList>
    </citation>
    <scope>NUCLEOTIDE SEQUENCE [LARGE SCALE GENOMIC DNA]</scope>
    <source>
        <strain evidence="13">MIT 01-6242</strain>
    </source>
</reference>
<evidence type="ECO:0000256" key="7">
    <source>
        <dbReference type="ARBA" id="ARBA00023125"/>
    </source>
</evidence>
<name>A0A1B1U4U7_9HELI</name>
<evidence type="ECO:0000313" key="12">
    <source>
        <dbReference type="EMBL" id="ANV97761.1"/>
    </source>
</evidence>
<dbReference type="InterPro" id="IPR003711">
    <property type="entry name" value="CarD-like/TRCF_RID"/>
</dbReference>
<protein>
    <recommendedName>
        <fullName evidence="9">Transcription-repair-coupling factor</fullName>
        <shortName evidence="9">TRCF</shortName>
        <ecNumber evidence="9">3.6.4.-</ecNumber>
    </recommendedName>
</protein>
<organism evidence="12 13">
    <name type="scientific">Helicobacter enhydrae</name>
    <dbReference type="NCBI Taxonomy" id="222136"/>
    <lineage>
        <taxon>Bacteria</taxon>
        <taxon>Pseudomonadati</taxon>
        <taxon>Campylobacterota</taxon>
        <taxon>Epsilonproteobacteria</taxon>
        <taxon>Campylobacterales</taxon>
        <taxon>Helicobacteraceae</taxon>
        <taxon>Helicobacter</taxon>
    </lineage>
</organism>
<evidence type="ECO:0000259" key="11">
    <source>
        <dbReference type="PROSITE" id="PS51194"/>
    </source>
</evidence>
<sequence length="1003" mass="112567">MIASCLYKLAEQGLIDFELLLVADHNEASEACEMMEYLACGIKPFVLPHFRAIFGDDLRSFSQELSALFAILREFYAYEGKKLLISPFSSVVYRMPCAKHFGGLEIAPNQDLDLQAFQQKILDLGYEVVDLVEMEGEVSFRGDIVDIFVPSSANPYRISFFDNIVEDIKTFDLQTQICLNLHHQTLEIPPALFSLDAKEAESLQEEISQKCTQSLSADMRSFGFWFLQNKVLLPKVYKTAITPQAVVEAQSFFEFKEQSDLCLQDLEEFVVLHQDERYCDVAFELKNLANFIAGYGDRQIVLLAPQESMFEHLKYSYDLSGVKCEVSPCIVNILTPQKLILSINKKQKKLKKRRPKILLDELSVGEYVVHSDYGVGIFRGIVQTQVVGSVRDFMRIDYQGEDSLLLPVENLHLIDRYVANAGGVPTLDRLGKGTFAKLKEKVKGKLFEIAGSIIALAAKRDLLEGDQIILEDYELQNFQKHCGFNLTLDQSTSIQEILQDLGSGKVMDRLLSGDVGFGKTEVAMNALYAVCKNHFQGALVVPTTLLASQHYATLQKRFEPFGMRVAKLDSNSKDKKRVLENVANGEIDILVATHSVLGARFAKLGLLIVDEEHKFGVKQKEKIKELSQNVHLLSMSATPIPRTLNMALSSIKGMSVLKTPPKEREGVKTFVKEGDDGLIKEVISREMRRGGQVFFIHNHIASIEQKKQELLDLMPHLRIGIIHSKVGDLQEERVIADFAKGEYDVLLCTSIIESGIHLDNANTMIVEGADRFGIADLHQLRGRVGRGSKIGFCYFLLQDQGRLTQDARKRLLALERNSYLGSGASLAYHDLEIRGGGNLLGEAQSGHIKNIGYGLYLKMLEDCINTLSGRETLYAKSVELKLNVSAYLNPELIASDRLRLELYRRLSLCKSVTDVFEIQAEIEDRFGKLDVYSRQFLDLILIKILGGACGVKMISNYGQNISVQFNDATKEVLVANSKDDDDVLARVLEFLRKKSPNVCVDNN</sequence>
<dbReference type="InterPro" id="IPR005118">
    <property type="entry name" value="TRCF_C"/>
</dbReference>
<dbReference type="EC" id="3.6.4.-" evidence="9"/>
<keyword evidence="2 9" id="KW-0547">Nucleotide-binding</keyword>
<comment type="similarity">
    <text evidence="9">In the C-terminal section; belongs to the helicase family. RecG subfamily.</text>
</comment>
<comment type="function">
    <text evidence="9">Couples transcription and DNA repair by recognizing RNA polymerase (RNAP) stalled at DNA lesions. Mediates ATP-dependent release of RNAP and its truncated transcript from the DNA, and recruitment of nucleotide excision repair machinery to the damaged site.</text>
</comment>
<evidence type="ECO:0000256" key="2">
    <source>
        <dbReference type="ARBA" id="ARBA00022741"/>
    </source>
</evidence>
<evidence type="ECO:0000256" key="3">
    <source>
        <dbReference type="ARBA" id="ARBA00022763"/>
    </source>
</evidence>
<keyword evidence="8 9" id="KW-0234">DNA repair</keyword>
<dbReference type="PANTHER" id="PTHR47964">
    <property type="entry name" value="ATP-DEPENDENT DNA HELICASE HOMOLOG RECG, CHLOROPLASTIC"/>
    <property type="match status" value="1"/>
</dbReference>